<evidence type="ECO:0000259" key="5">
    <source>
        <dbReference type="SMART" id="SM00849"/>
    </source>
</evidence>
<organism evidence="6 7">
    <name type="scientific">Desulfovibrio ferrophilus</name>
    <dbReference type="NCBI Taxonomy" id="241368"/>
    <lineage>
        <taxon>Bacteria</taxon>
        <taxon>Pseudomonadati</taxon>
        <taxon>Thermodesulfobacteriota</taxon>
        <taxon>Desulfovibrionia</taxon>
        <taxon>Desulfovibrionales</taxon>
        <taxon>Desulfovibrionaceae</taxon>
        <taxon>Desulfovibrio</taxon>
    </lineage>
</organism>
<dbReference type="GO" id="GO:0046872">
    <property type="term" value="F:metal ion binding"/>
    <property type="evidence" value="ECO:0007669"/>
    <property type="project" value="UniProtKB-KW"/>
</dbReference>
<dbReference type="Pfam" id="PF00753">
    <property type="entry name" value="Lactamase_B"/>
    <property type="match status" value="1"/>
</dbReference>
<dbReference type="PANTHER" id="PTHR46233:SF3">
    <property type="entry name" value="HYDROXYACYLGLUTATHIONE HYDROLASE GLOC"/>
    <property type="match status" value="1"/>
</dbReference>
<comment type="cofactor">
    <cofactor evidence="1">
        <name>Zn(2+)</name>
        <dbReference type="ChEBI" id="CHEBI:29105"/>
    </cofactor>
</comment>
<dbReference type="SUPFAM" id="SSF56281">
    <property type="entry name" value="Metallo-hydrolase/oxidoreductase"/>
    <property type="match status" value="1"/>
</dbReference>
<keyword evidence="2" id="KW-0479">Metal-binding</keyword>
<dbReference type="CDD" id="cd06262">
    <property type="entry name" value="metallo-hydrolase-like_MBL-fold"/>
    <property type="match status" value="1"/>
</dbReference>
<dbReference type="SMART" id="SM00849">
    <property type="entry name" value="Lactamase_B"/>
    <property type="match status" value="1"/>
</dbReference>
<feature type="domain" description="Metallo-beta-lactamase" evidence="5">
    <location>
        <begin position="12"/>
        <end position="187"/>
    </location>
</feature>
<dbReference type="InterPro" id="IPR036866">
    <property type="entry name" value="RibonucZ/Hydroxyglut_hydro"/>
</dbReference>
<keyword evidence="3" id="KW-0378">Hydrolase</keyword>
<dbReference type="InterPro" id="IPR001279">
    <property type="entry name" value="Metallo-B-lactamas"/>
</dbReference>
<evidence type="ECO:0000313" key="6">
    <source>
        <dbReference type="EMBL" id="BBD09961.1"/>
    </source>
</evidence>
<evidence type="ECO:0000256" key="3">
    <source>
        <dbReference type="ARBA" id="ARBA00022801"/>
    </source>
</evidence>
<dbReference type="Gene3D" id="3.60.15.10">
    <property type="entry name" value="Ribonuclease Z/Hydroxyacylglutathione hydrolase-like"/>
    <property type="match status" value="1"/>
</dbReference>
<dbReference type="EMBL" id="AP017378">
    <property type="protein sequence ID" value="BBD09961.1"/>
    <property type="molecule type" value="Genomic_DNA"/>
</dbReference>
<reference evidence="6 7" key="1">
    <citation type="journal article" date="2018" name="Sci. Adv.">
        <title>Multi-heme cytochromes provide a pathway for survival in energy-limited environments.</title>
        <authorList>
            <person name="Deng X."/>
            <person name="Dohmae N."/>
            <person name="Nealson K.H."/>
            <person name="Hashimoto K."/>
            <person name="Okamoto A."/>
        </authorList>
    </citation>
    <scope>NUCLEOTIDE SEQUENCE [LARGE SCALE GENOMIC DNA]</scope>
    <source>
        <strain evidence="6 7">IS5</strain>
    </source>
</reference>
<gene>
    <name evidence="6" type="ORF">DFE_3235</name>
</gene>
<keyword evidence="7" id="KW-1185">Reference proteome</keyword>
<proteinExistence type="predicted"/>
<dbReference type="RefSeq" id="WP_126380954.1">
    <property type="nucleotide sequence ID" value="NZ_AP017378.1"/>
</dbReference>
<sequence>MNIRSYALGPLMTNGFLVSNGTQALFIDPGGDPAPVLEDLRKAGLTLKHIIITHLHCDHIYGAAALTKATGAPVLANPEDEFLMGTEVGGGGLMGLPMVDNFEYEPLNPGVLKLLDQPVEVLPTPGHTPGSVSLYFKDQGAVFVGDLLFKRSIGRTDFPGGSTPTLMDSVRERIFTLPPETVVYSGHGPETTVGDEHLHNPFFQE</sequence>
<evidence type="ECO:0000256" key="4">
    <source>
        <dbReference type="ARBA" id="ARBA00022833"/>
    </source>
</evidence>
<dbReference type="PANTHER" id="PTHR46233">
    <property type="entry name" value="HYDROXYACYLGLUTATHIONE HYDROLASE GLOC"/>
    <property type="match status" value="1"/>
</dbReference>
<evidence type="ECO:0000256" key="1">
    <source>
        <dbReference type="ARBA" id="ARBA00001947"/>
    </source>
</evidence>
<name>A0A2Z6B395_9BACT</name>
<accession>A0A2Z6B395</accession>
<dbReference type="OrthoDB" id="9802991at2"/>
<keyword evidence="4" id="KW-0862">Zinc</keyword>
<dbReference type="AlphaFoldDB" id="A0A2Z6B395"/>
<dbReference type="Proteomes" id="UP000269883">
    <property type="component" value="Chromosome"/>
</dbReference>
<evidence type="ECO:0000256" key="2">
    <source>
        <dbReference type="ARBA" id="ARBA00022723"/>
    </source>
</evidence>
<protein>
    <submittedName>
        <fullName evidence="6">Beta-lactamase domain-containing protein</fullName>
    </submittedName>
</protein>
<dbReference type="GO" id="GO:0016787">
    <property type="term" value="F:hydrolase activity"/>
    <property type="evidence" value="ECO:0007669"/>
    <property type="project" value="UniProtKB-KW"/>
</dbReference>
<evidence type="ECO:0000313" key="7">
    <source>
        <dbReference type="Proteomes" id="UP000269883"/>
    </source>
</evidence>
<dbReference type="InterPro" id="IPR051453">
    <property type="entry name" value="MBL_Glyoxalase_II"/>
</dbReference>
<dbReference type="KEGG" id="dfl:DFE_3235"/>